<dbReference type="AlphaFoldDB" id="A0A7Y0HER6"/>
<proteinExistence type="predicted"/>
<gene>
    <name evidence="1" type="ORF">HH303_10990</name>
</gene>
<name>A0A7Y0HER6_9PROT</name>
<keyword evidence="2" id="KW-1185">Reference proteome</keyword>
<sequence length="108" mass="11768">MLACFGDEIARDPVERNHRFLEESIELVQACGGTAAEAHAVVDYVFSREPGDTAQEIGGVMVTLAALCLAQGQDMHQAGDAELSAIWDKIDRIRAKHDTKPNFKLSAQ</sequence>
<evidence type="ECO:0000313" key="2">
    <source>
        <dbReference type="Proteomes" id="UP000539372"/>
    </source>
</evidence>
<protein>
    <submittedName>
        <fullName evidence="1">Uncharacterized protein</fullName>
    </submittedName>
</protein>
<reference evidence="1 2" key="1">
    <citation type="submission" date="2020-04" db="EMBL/GenBank/DDBJ databases">
        <title>Rhodospirillaceae bacterium KN72 isolated from deep sea.</title>
        <authorList>
            <person name="Zhang D.-C."/>
        </authorList>
    </citation>
    <scope>NUCLEOTIDE SEQUENCE [LARGE SCALE GENOMIC DNA]</scope>
    <source>
        <strain evidence="1 2">KN72</strain>
    </source>
</reference>
<accession>A0A7Y0HER6</accession>
<evidence type="ECO:0000313" key="1">
    <source>
        <dbReference type="EMBL" id="NMM45005.1"/>
    </source>
</evidence>
<dbReference type="Proteomes" id="UP000539372">
    <property type="component" value="Unassembled WGS sequence"/>
</dbReference>
<organism evidence="1 2">
    <name type="scientific">Pacificispira spongiicola</name>
    <dbReference type="NCBI Taxonomy" id="2729598"/>
    <lineage>
        <taxon>Bacteria</taxon>
        <taxon>Pseudomonadati</taxon>
        <taxon>Pseudomonadota</taxon>
        <taxon>Alphaproteobacteria</taxon>
        <taxon>Rhodospirillales</taxon>
        <taxon>Rhodospirillaceae</taxon>
        <taxon>Pacificispira</taxon>
    </lineage>
</organism>
<dbReference type="EMBL" id="JABBNT010000003">
    <property type="protein sequence ID" value="NMM45005.1"/>
    <property type="molecule type" value="Genomic_DNA"/>
</dbReference>
<comment type="caution">
    <text evidence="1">The sequence shown here is derived from an EMBL/GenBank/DDBJ whole genome shotgun (WGS) entry which is preliminary data.</text>
</comment>